<proteinExistence type="predicted"/>
<evidence type="ECO:0000313" key="2">
    <source>
        <dbReference type="EMBL" id="SSX26168.1"/>
    </source>
</evidence>
<feature type="chain" id="PRO_5016320795" evidence="1">
    <location>
        <begin position="31"/>
        <end position="67"/>
    </location>
</feature>
<accession>A0A336MJC9</accession>
<evidence type="ECO:0000256" key="1">
    <source>
        <dbReference type="SAM" id="SignalP"/>
    </source>
</evidence>
<feature type="signal peptide" evidence="1">
    <location>
        <begin position="1"/>
        <end position="30"/>
    </location>
</feature>
<organism evidence="2">
    <name type="scientific">Culicoides sonorensis</name>
    <name type="common">Biting midge</name>
    <dbReference type="NCBI Taxonomy" id="179676"/>
    <lineage>
        <taxon>Eukaryota</taxon>
        <taxon>Metazoa</taxon>
        <taxon>Ecdysozoa</taxon>
        <taxon>Arthropoda</taxon>
        <taxon>Hexapoda</taxon>
        <taxon>Insecta</taxon>
        <taxon>Pterygota</taxon>
        <taxon>Neoptera</taxon>
        <taxon>Endopterygota</taxon>
        <taxon>Diptera</taxon>
        <taxon>Nematocera</taxon>
        <taxon>Chironomoidea</taxon>
        <taxon>Ceratopogonidae</taxon>
        <taxon>Ceratopogoninae</taxon>
        <taxon>Culicoides</taxon>
        <taxon>Monoculicoides</taxon>
    </lineage>
</organism>
<dbReference type="VEuPathDB" id="VectorBase:CSON013161"/>
<gene>
    <name evidence="2" type="primary">CSON013161</name>
</gene>
<keyword evidence="1" id="KW-0732">Signal</keyword>
<reference evidence="2" key="1">
    <citation type="submission" date="2018-07" db="EMBL/GenBank/DDBJ databases">
        <authorList>
            <person name="Quirk P.G."/>
            <person name="Krulwich T.A."/>
        </authorList>
    </citation>
    <scope>NUCLEOTIDE SEQUENCE</scope>
</reference>
<sequence length="67" mass="7856">MSNMGPRHATTLHWIIFVVTVYLRINTSHADKTALRVKIGDCIEICLFKWKILFRRKTKKIALEISK</sequence>
<dbReference type="EMBL" id="UFQT01000654">
    <property type="protein sequence ID" value="SSX26168.1"/>
    <property type="molecule type" value="Genomic_DNA"/>
</dbReference>
<dbReference type="AlphaFoldDB" id="A0A336MJC9"/>
<protein>
    <submittedName>
        <fullName evidence="2">CSON013161 protein</fullName>
    </submittedName>
</protein>
<name>A0A336MJC9_CULSO</name>